<dbReference type="AlphaFoldDB" id="A0A7J8LQV9"/>
<proteinExistence type="predicted"/>
<comment type="caution">
    <text evidence="1">The sequence shown here is derived from an EMBL/GenBank/DDBJ whole genome shotgun (WGS) entry which is preliminary data.</text>
</comment>
<dbReference type="EMBL" id="JABEZX010000004">
    <property type="protein sequence ID" value="MBA0554783.1"/>
    <property type="molecule type" value="Genomic_DNA"/>
</dbReference>
<sequence>MRLMRMLSLLITLKLI</sequence>
<evidence type="ECO:0000313" key="2">
    <source>
        <dbReference type="Proteomes" id="UP000593572"/>
    </source>
</evidence>
<protein>
    <submittedName>
        <fullName evidence="1">Uncharacterized protein</fullName>
    </submittedName>
</protein>
<dbReference type="Proteomes" id="UP000593572">
    <property type="component" value="Unassembled WGS sequence"/>
</dbReference>
<evidence type="ECO:0000313" key="1">
    <source>
        <dbReference type="EMBL" id="MBA0554783.1"/>
    </source>
</evidence>
<accession>A0A7J8LQV9</accession>
<name>A0A7J8LQV9_9ROSI</name>
<keyword evidence="2" id="KW-1185">Reference proteome</keyword>
<organism evidence="1 2">
    <name type="scientific">Gossypium lobatum</name>
    <dbReference type="NCBI Taxonomy" id="34289"/>
    <lineage>
        <taxon>Eukaryota</taxon>
        <taxon>Viridiplantae</taxon>
        <taxon>Streptophyta</taxon>
        <taxon>Embryophyta</taxon>
        <taxon>Tracheophyta</taxon>
        <taxon>Spermatophyta</taxon>
        <taxon>Magnoliopsida</taxon>
        <taxon>eudicotyledons</taxon>
        <taxon>Gunneridae</taxon>
        <taxon>Pentapetalae</taxon>
        <taxon>rosids</taxon>
        <taxon>malvids</taxon>
        <taxon>Malvales</taxon>
        <taxon>Malvaceae</taxon>
        <taxon>Malvoideae</taxon>
        <taxon>Gossypium</taxon>
    </lineage>
</organism>
<gene>
    <name evidence="1" type="ORF">Golob_013867</name>
</gene>
<reference evidence="1 2" key="1">
    <citation type="journal article" date="2019" name="Genome Biol. Evol.">
        <title>Insights into the evolution of the New World diploid cottons (Gossypium, subgenus Houzingenia) based on genome sequencing.</title>
        <authorList>
            <person name="Grover C.E."/>
            <person name="Arick M.A. 2nd"/>
            <person name="Thrash A."/>
            <person name="Conover J.L."/>
            <person name="Sanders W.S."/>
            <person name="Peterson D.G."/>
            <person name="Frelichowski J.E."/>
            <person name="Scheffler J.A."/>
            <person name="Scheffler B.E."/>
            <person name="Wendel J.F."/>
        </authorList>
    </citation>
    <scope>NUCLEOTIDE SEQUENCE [LARGE SCALE GENOMIC DNA]</scope>
    <source>
        <strain evidence="1">157</strain>
        <tissue evidence="1">Leaf</tissue>
    </source>
</reference>